<evidence type="ECO:0000256" key="1">
    <source>
        <dbReference type="SAM" id="MobiDB-lite"/>
    </source>
</evidence>
<dbReference type="AlphaFoldDB" id="A0A511R2Z6"/>
<reference evidence="2 3" key="1">
    <citation type="submission" date="2019-07" db="EMBL/GenBank/DDBJ databases">
        <title>Whole genome shotgun sequence of Meiothermus hypogaeus NBRC 106114.</title>
        <authorList>
            <person name="Hosoyama A."/>
            <person name="Uohara A."/>
            <person name="Ohji S."/>
            <person name="Ichikawa N."/>
        </authorList>
    </citation>
    <scope>NUCLEOTIDE SEQUENCE [LARGE SCALE GENOMIC DNA]</scope>
    <source>
        <strain evidence="2 3">NBRC 106114</strain>
    </source>
</reference>
<sequence>MCGVLDQIERKVGSGSFSPLTSIPHEMRGPPGQSHTDSDLAPSTSVIFDIVPVGSTRAGLK</sequence>
<feature type="region of interest" description="Disordered" evidence="1">
    <location>
        <begin position="1"/>
        <end position="43"/>
    </location>
</feature>
<organism evidence="2 3">
    <name type="scientific">Meiothermus hypogaeus NBRC 106114</name>
    <dbReference type="NCBI Taxonomy" id="1227553"/>
    <lineage>
        <taxon>Bacteria</taxon>
        <taxon>Thermotogati</taxon>
        <taxon>Deinococcota</taxon>
        <taxon>Deinococci</taxon>
        <taxon>Thermales</taxon>
        <taxon>Thermaceae</taxon>
        <taxon>Meiothermus</taxon>
    </lineage>
</organism>
<dbReference type="Proteomes" id="UP000321197">
    <property type="component" value="Unassembled WGS sequence"/>
</dbReference>
<evidence type="ECO:0000313" key="3">
    <source>
        <dbReference type="Proteomes" id="UP000321197"/>
    </source>
</evidence>
<proteinExistence type="predicted"/>
<accession>A0A511R2Z6</accession>
<evidence type="ECO:0000313" key="2">
    <source>
        <dbReference type="EMBL" id="GEM83242.1"/>
    </source>
</evidence>
<comment type="caution">
    <text evidence="2">The sequence shown here is derived from an EMBL/GenBank/DDBJ whole genome shotgun (WGS) entry which is preliminary data.</text>
</comment>
<dbReference type="EMBL" id="BJXL01000036">
    <property type="protein sequence ID" value="GEM83242.1"/>
    <property type="molecule type" value="Genomic_DNA"/>
</dbReference>
<gene>
    <name evidence="2" type="ORF">MHY01S_14080</name>
</gene>
<protein>
    <submittedName>
        <fullName evidence="2">Uncharacterized protein</fullName>
    </submittedName>
</protein>
<name>A0A511R2Z6_9DEIN</name>